<evidence type="ECO:0008006" key="4">
    <source>
        <dbReference type="Google" id="ProtNLM"/>
    </source>
</evidence>
<accession>A0A7X0P8H4</accession>
<feature type="compositionally biased region" description="Basic residues" evidence="1">
    <location>
        <begin position="1"/>
        <end position="11"/>
    </location>
</feature>
<dbReference type="Proteomes" id="UP000565579">
    <property type="component" value="Unassembled WGS sequence"/>
</dbReference>
<evidence type="ECO:0000313" key="3">
    <source>
        <dbReference type="Proteomes" id="UP000565579"/>
    </source>
</evidence>
<evidence type="ECO:0000256" key="1">
    <source>
        <dbReference type="SAM" id="MobiDB-lite"/>
    </source>
</evidence>
<comment type="caution">
    <text evidence="2">The sequence shown here is derived from an EMBL/GenBank/DDBJ whole genome shotgun (WGS) entry which is preliminary data.</text>
</comment>
<evidence type="ECO:0000313" key="2">
    <source>
        <dbReference type="EMBL" id="MBB6557215.1"/>
    </source>
</evidence>
<gene>
    <name evidence="2" type="ORF">HD593_012105</name>
</gene>
<dbReference type="RefSeq" id="WP_185112802.1">
    <property type="nucleotide sequence ID" value="NZ_BAAAXY010000195.1"/>
</dbReference>
<dbReference type="AlphaFoldDB" id="A0A7X0P8H4"/>
<organism evidence="2 3">
    <name type="scientific">Nonomuraea rubra</name>
    <dbReference type="NCBI Taxonomy" id="46180"/>
    <lineage>
        <taxon>Bacteria</taxon>
        <taxon>Bacillati</taxon>
        <taxon>Actinomycetota</taxon>
        <taxon>Actinomycetes</taxon>
        <taxon>Streptosporangiales</taxon>
        <taxon>Streptosporangiaceae</taxon>
        <taxon>Nonomuraea</taxon>
    </lineage>
</organism>
<name>A0A7X0P8H4_9ACTN</name>
<reference evidence="2 3" key="1">
    <citation type="submission" date="2020-08" db="EMBL/GenBank/DDBJ databases">
        <title>Sequencing the genomes of 1000 actinobacteria strains.</title>
        <authorList>
            <person name="Klenk H.-P."/>
        </authorList>
    </citation>
    <scope>NUCLEOTIDE SEQUENCE [LARGE SCALE GENOMIC DNA]</scope>
    <source>
        <strain evidence="2 3">DSM 43768</strain>
    </source>
</reference>
<dbReference type="EMBL" id="JACHMI010000002">
    <property type="protein sequence ID" value="MBB6557215.1"/>
    <property type="molecule type" value="Genomic_DNA"/>
</dbReference>
<proteinExistence type="predicted"/>
<keyword evidence="3" id="KW-1185">Reference proteome</keyword>
<feature type="region of interest" description="Disordered" evidence="1">
    <location>
        <begin position="1"/>
        <end position="21"/>
    </location>
</feature>
<protein>
    <recommendedName>
        <fullName evidence="4">N-terminal domain-containing protein</fullName>
    </recommendedName>
</protein>
<sequence length="216" mass="23845">MATTKRGRRRPVTQAIKDRSAASRTAAREALHAYAVLCLNDPAELERFRDIAASIGWKLDPASDEPGYSLQNALLLAAQRRPLTHCGGFDYWLSQGRAVAEGEKSLGTFRHIGRKKTDEEKAKEKELADDGWQSSKRGPRYYVKKGTFDVSQTVPRERCPHCGTIPASEDDRTTQCPPDCAAFAPRPGSKPPRVIVVELLQAQLLDADEAEGEANQ</sequence>